<dbReference type="InterPro" id="IPR047057">
    <property type="entry name" value="MerR_fam"/>
</dbReference>
<name>A0AAU7U708_9DEIO</name>
<feature type="domain" description="HTH merR-type" evidence="2">
    <location>
        <begin position="7"/>
        <end position="76"/>
    </location>
</feature>
<dbReference type="PANTHER" id="PTHR30204">
    <property type="entry name" value="REDOX-CYCLING DRUG-SENSING TRANSCRIPTIONAL ACTIVATOR SOXR"/>
    <property type="match status" value="1"/>
</dbReference>
<dbReference type="Gene3D" id="1.10.1660.10">
    <property type="match status" value="1"/>
</dbReference>
<gene>
    <name evidence="3" type="ORF">ABOD76_04975</name>
</gene>
<dbReference type="EMBL" id="CP158298">
    <property type="protein sequence ID" value="XBV84042.1"/>
    <property type="molecule type" value="Genomic_DNA"/>
</dbReference>
<dbReference type="SMART" id="SM00422">
    <property type="entry name" value="HTH_MERR"/>
    <property type="match status" value="1"/>
</dbReference>
<dbReference type="InterPro" id="IPR000551">
    <property type="entry name" value="MerR-type_HTH_dom"/>
</dbReference>
<sequence>MNEHTKTWRIGELAVQAGITVRTLHHYDRLGLLSPATRTSGSHRCYTADDVARLQRIIALRSCGLTLQETAAVLQGDAGGGVADLLRRQLDVVNERARQAVDLQARLRGILNRLERNIEPSIDDLLRLIEDTTRLNTPWTAEQVARLRAARALDSAAFAALNEQRRQVWGTLTGDEQTRRVEQRRAAVSASGDTRS</sequence>
<dbReference type="SUPFAM" id="SSF46955">
    <property type="entry name" value="Putative DNA-binding domain"/>
    <property type="match status" value="1"/>
</dbReference>
<reference evidence="3" key="1">
    <citation type="submission" date="2024-06" db="EMBL/GenBank/DDBJ databases">
        <title>Draft Genome Sequence of Deinococcus sonorensis Type Strain KR-87, a Biofilm Producing Representative of the Genus Deinococcus.</title>
        <authorList>
            <person name="Boren L.S."/>
            <person name="Grosso R.A."/>
            <person name="Hugenberg-Cox A.N."/>
            <person name="Hill J.T.E."/>
            <person name="Albert C.M."/>
            <person name="Tuohy J.M."/>
        </authorList>
    </citation>
    <scope>NUCLEOTIDE SEQUENCE</scope>
    <source>
        <strain evidence="3">KR-87</strain>
        <plasmid evidence="3">pDson03</plasmid>
    </source>
</reference>
<evidence type="ECO:0000256" key="1">
    <source>
        <dbReference type="ARBA" id="ARBA00023125"/>
    </source>
</evidence>
<dbReference type="PRINTS" id="PR00040">
    <property type="entry name" value="HTHMERR"/>
</dbReference>
<dbReference type="Pfam" id="PF13411">
    <property type="entry name" value="MerR_1"/>
    <property type="match status" value="1"/>
</dbReference>
<dbReference type="GO" id="GO:0003700">
    <property type="term" value="F:DNA-binding transcription factor activity"/>
    <property type="evidence" value="ECO:0007669"/>
    <property type="project" value="InterPro"/>
</dbReference>
<dbReference type="GO" id="GO:0003677">
    <property type="term" value="F:DNA binding"/>
    <property type="evidence" value="ECO:0007669"/>
    <property type="project" value="UniProtKB-KW"/>
</dbReference>
<proteinExistence type="predicted"/>
<dbReference type="KEGG" id="dsc:ABOD76_04975"/>
<organism evidence="3">
    <name type="scientific">Deinococcus sonorensis KR-87</name>
    <dbReference type="NCBI Taxonomy" id="694439"/>
    <lineage>
        <taxon>Bacteria</taxon>
        <taxon>Thermotogati</taxon>
        <taxon>Deinococcota</taxon>
        <taxon>Deinococci</taxon>
        <taxon>Deinococcales</taxon>
        <taxon>Deinococcaceae</taxon>
        <taxon>Deinococcus</taxon>
    </lineage>
</organism>
<dbReference type="InterPro" id="IPR009061">
    <property type="entry name" value="DNA-bd_dom_put_sf"/>
</dbReference>
<evidence type="ECO:0000259" key="2">
    <source>
        <dbReference type="PROSITE" id="PS50937"/>
    </source>
</evidence>
<protein>
    <submittedName>
        <fullName evidence="3">MerR family transcriptional regulator</fullName>
    </submittedName>
</protein>
<dbReference type="AlphaFoldDB" id="A0AAU7U708"/>
<keyword evidence="1" id="KW-0238">DNA-binding</keyword>
<keyword evidence="3" id="KW-0614">Plasmid</keyword>
<accession>A0AAU7U708</accession>
<dbReference type="PANTHER" id="PTHR30204:SF96">
    <property type="entry name" value="CHROMOSOME-ANCHORING PROTEIN RACA"/>
    <property type="match status" value="1"/>
</dbReference>
<geneLocation type="plasmid" evidence="3">
    <name>pDson03</name>
</geneLocation>
<evidence type="ECO:0000313" key="3">
    <source>
        <dbReference type="EMBL" id="XBV84042.1"/>
    </source>
</evidence>
<dbReference type="PROSITE" id="PS50937">
    <property type="entry name" value="HTH_MERR_2"/>
    <property type="match status" value="1"/>
</dbReference>
<dbReference type="RefSeq" id="WP_350242019.1">
    <property type="nucleotide sequence ID" value="NZ_CP158298.1"/>
</dbReference>
<dbReference type="PROSITE" id="PS00552">
    <property type="entry name" value="HTH_MERR_1"/>
    <property type="match status" value="1"/>
</dbReference>